<organism evidence="1 2">
    <name type="scientific">Puccinia coronata f. sp. avenae</name>
    <dbReference type="NCBI Taxonomy" id="200324"/>
    <lineage>
        <taxon>Eukaryota</taxon>
        <taxon>Fungi</taxon>
        <taxon>Dikarya</taxon>
        <taxon>Basidiomycota</taxon>
        <taxon>Pucciniomycotina</taxon>
        <taxon>Pucciniomycetes</taxon>
        <taxon>Pucciniales</taxon>
        <taxon>Pucciniaceae</taxon>
        <taxon>Puccinia</taxon>
    </lineage>
</organism>
<accession>A0A2N5RUU8</accession>
<name>A0A2N5RUU8_9BASI</name>
<dbReference type="EMBL" id="PGCJ01001565">
    <property type="protein sequence ID" value="PLW04773.1"/>
    <property type="molecule type" value="Genomic_DNA"/>
</dbReference>
<evidence type="ECO:0000313" key="2">
    <source>
        <dbReference type="Proteomes" id="UP000235388"/>
    </source>
</evidence>
<gene>
    <name evidence="1" type="ORF">PCANC_28098</name>
</gene>
<evidence type="ECO:0000313" key="1">
    <source>
        <dbReference type="EMBL" id="PLW04773.1"/>
    </source>
</evidence>
<comment type="caution">
    <text evidence="1">The sequence shown here is derived from an EMBL/GenBank/DDBJ whole genome shotgun (WGS) entry which is preliminary data.</text>
</comment>
<reference evidence="1 2" key="1">
    <citation type="submission" date="2017-11" db="EMBL/GenBank/DDBJ databases">
        <title>De novo assembly and phasing of dikaryotic genomes from two isolates of Puccinia coronata f. sp. avenae, the causal agent of oat crown rust.</title>
        <authorList>
            <person name="Miller M.E."/>
            <person name="Zhang Y."/>
            <person name="Omidvar V."/>
            <person name="Sperschneider J."/>
            <person name="Schwessinger B."/>
            <person name="Raley C."/>
            <person name="Palmer J.M."/>
            <person name="Garnica D."/>
            <person name="Upadhyaya N."/>
            <person name="Rathjen J."/>
            <person name="Taylor J.M."/>
            <person name="Park R.F."/>
            <person name="Dodds P.N."/>
            <person name="Hirsch C.D."/>
            <person name="Kianian S.F."/>
            <person name="Figueroa M."/>
        </authorList>
    </citation>
    <scope>NUCLEOTIDE SEQUENCE [LARGE SCALE GENOMIC DNA]</scope>
    <source>
        <strain evidence="1">12NC29</strain>
    </source>
</reference>
<dbReference type="AlphaFoldDB" id="A0A2N5RUU8"/>
<dbReference type="Proteomes" id="UP000235388">
    <property type="component" value="Unassembled WGS sequence"/>
</dbReference>
<sequence>MCREVLVGSGSLPRGLGRQWLPAQRTWSAALPALTGRTRRFEQCSIRRVRPVIGPACPTGWERLQSDMPVRSLVKRGGSTGARPTLFDQLMLAECQH</sequence>
<keyword evidence="2" id="KW-1185">Reference proteome</keyword>
<protein>
    <submittedName>
        <fullName evidence="1">Uncharacterized protein</fullName>
    </submittedName>
</protein>
<proteinExistence type="predicted"/>